<dbReference type="GO" id="GO:0006313">
    <property type="term" value="P:DNA transposition"/>
    <property type="evidence" value="ECO:0007669"/>
    <property type="project" value="UniProtKB-UniRule"/>
</dbReference>
<proteinExistence type="inferred from homology"/>
<keyword evidence="9 10" id="KW-0131">Cell cycle</keyword>
<dbReference type="Pfam" id="PF02899">
    <property type="entry name" value="Phage_int_SAM_1"/>
    <property type="match status" value="1"/>
</dbReference>
<feature type="active site" evidence="10">
    <location>
        <position position="204"/>
    </location>
</feature>
<feature type="domain" description="Core-binding (CB)" evidence="13">
    <location>
        <begin position="12"/>
        <end position="95"/>
    </location>
</feature>
<feature type="active site" evidence="10">
    <location>
        <position position="169"/>
    </location>
</feature>
<dbReference type="PANTHER" id="PTHR30349:SF81">
    <property type="entry name" value="TYROSINE RECOMBINASE XERC"/>
    <property type="match status" value="1"/>
</dbReference>
<feature type="active site" evidence="10">
    <location>
        <position position="278"/>
    </location>
</feature>
<organism evidence="14 15">
    <name type="scientific">Corticimicrobacter populi</name>
    <dbReference type="NCBI Taxonomy" id="2175229"/>
    <lineage>
        <taxon>Bacteria</taxon>
        <taxon>Pseudomonadati</taxon>
        <taxon>Pseudomonadota</taxon>
        <taxon>Betaproteobacteria</taxon>
        <taxon>Burkholderiales</taxon>
        <taxon>Alcaligenaceae</taxon>
        <taxon>Corticimicrobacter</taxon>
    </lineage>
</organism>
<accession>A0A2V1JXF6</accession>
<evidence type="ECO:0000313" key="15">
    <source>
        <dbReference type="Proteomes" id="UP000245212"/>
    </source>
</evidence>
<evidence type="ECO:0000256" key="2">
    <source>
        <dbReference type="ARBA" id="ARBA00006657"/>
    </source>
</evidence>
<comment type="subcellular location">
    <subcellularLocation>
        <location evidence="1 10">Cytoplasm</location>
    </subcellularLocation>
</comment>
<evidence type="ECO:0000313" key="14">
    <source>
        <dbReference type="EMBL" id="PWF21903.1"/>
    </source>
</evidence>
<keyword evidence="5 10" id="KW-0159">Chromosome partition</keyword>
<keyword evidence="7 10" id="KW-0238">DNA-binding</keyword>
<dbReference type="PANTHER" id="PTHR30349">
    <property type="entry name" value="PHAGE INTEGRASE-RELATED"/>
    <property type="match status" value="1"/>
</dbReference>
<dbReference type="InterPro" id="IPR004107">
    <property type="entry name" value="Integrase_SAM-like_N"/>
</dbReference>
<feature type="active site" evidence="10">
    <location>
        <position position="281"/>
    </location>
</feature>
<dbReference type="GO" id="GO:0005737">
    <property type="term" value="C:cytoplasm"/>
    <property type="evidence" value="ECO:0007669"/>
    <property type="project" value="UniProtKB-SubCell"/>
</dbReference>
<evidence type="ECO:0000259" key="13">
    <source>
        <dbReference type="PROSITE" id="PS51900"/>
    </source>
</evidence>
<comment type="similarity">
    <text evidence="2 10">Belongs to the 'phage' integrase family. XerC subfamily.</text>
</comment>
<dbReference type="InterPro" id="IPR011931">
    <property type="entry name" value="Recomb_XerC"/>
</dbReference>
<dbReference type="InterPro" id="IPR023009">
    <property type="entry name" value="Tyrosine_recombinase_XerC/XerD"/>
</dbReference>
<comment type="subunit">
    <text evidence="10">Forms a cyclic heterotetrameric complex composed of two molecules of XerC and two molecules of XerD.</text>
</comment>
<dbReference type="Pfam" id="PF00589">
    <property type="entry name" value="Phage_integrase"/>
    <property type="match status" value="1"/>
</dbReference>
<feature type="domain" description="Tyr recombinase" evidence="12">
    <location>
        <begin position="116"/>
        <end position="326"/>
    </location>
</feature>
<dbReference type="EMBL" id="QETA01000006">
    <property type="protein sequence ID" value="PWF21903.1"/>
    <property type="molecule type" value="Genomic_DNA"/>
</dbReference>
<gene>
    <name evidence="10 14" type="primary">xerC</name>
    <name evidence="14" type="ORF">DD235_14035</name>
</gene>
<dbReference type="GO" id="GO:0003677">
    <property type="term" value="F:DNA binding"/>
    <property type="evidence" value="ECO:0007669"/>
    <property type="project" value="UniProtKB-UniRule"/>
</dbReference>
<evidence type="ECO:0000256" key="10">
    <source>
        <dbReference type="HAMAP-Rule" id="MF_01808"/>
    </source>
</evidence>
<dbReference type="GO" id="GO:0007059">
    <property type="term" value="P:chromosome segregation"/>
    <property type="evidence" value="ECO:0007669"/>
    <property type="project" value="UniProtKB-UniRule"/>
</dbReference>
<dbReference type="InterPro" id="IPR044068">
    <property type="entry name" value="CB"/>
</dbReference>
<evidence type="ECO:0000256" key="1">
    <source>
        <dbReference type="ARBA" id="ARBA00004496"/>
    </source>
</evidence>
<comment type="function">
    <text evidence="10">Site-specific tyrosine recombinase, which acts by catalyzing the cutting and rejoining of the recombining DNA molecules. The XerC-XerD complex is essential to convert dimers of the bacterial chromosome into monomers to permit their segregation at cell division. It also contributes to the segregational stability of plasmids.</text>
</comment>
<keyword evidence="3 10" id="KW-0963">Cytoplasm</keyword>
<dbReference type="NCBIfam" id="TIGR02224">
    <property type="entry name" value="recomb_XerC"/>
    <property type="match status" value="1"/>
</dbReference>
<dbReference type="InterPro" id="IPR010998">
    <property type="entry name" value="Integrase_recombinase_N"/>
</dbReference>
<dbReference type="RefSeq" id="WP_109062719.1">
    <property type="nucleotide sequence ID" value="NZ_QETA01000006.1"/>
</dbReference>
<feature type="active site" description="O-(3'-phospho-DNA)-tyrosine intermediate" evidence="10">
    <location>
        <position position="313"/>
    </location>
</feature>
<comment type="caution">
    <text evidence="14">The sequence shown here is derived from an EMBL/GenBank/DDBJ whole genome shotgun (WGS) entry which is preliminary data.</text>
</comment>
<evidence type="ECO:0000256" key="9">
    <source>
        <dbReference type="ARBA" id="ARBA00023306"/>
    </source>
</evidence>
<dbReference type="Proteomes" id="UP000245212">
    <property type="component" value="Unassembled WGS sequence"/>
</dbReference>
<evidence type="ECO:0000256" key="4">
    <source>
        <dbReference type="ARBA" id="ARBA00022618"/>
    </source>
</evidence>
<dbReference type="InterPro" id="IPR050090">
    <property type="entry name" value="Tyrosine_recombinase_XerCD"/>
</dbReference>
<keyword evidence="8 10" id="KW-0233">DNA recombination</keyword>
<keyword evidence="4 10" id="KW-0132">Cell division</keyword>
<dbReference type="HAMAP" id="MF_01808">
    <property type="entry name" value="Recomb_XerC_XerD"/>
    <property type="match status" value="1"/>
</dbReference>
<dbReference type="SUPFAM" id="SSF56349">
    <property type="entry name" value="DNA breaking-rejoining enzymes"/>
    <property type="match status" value="1"/>
</dbReference>
<evidence type="ECO:0000259" key="12">
    <source>
        <dbReference type="PROSITE" id="PS51898"/>
    </source>
</evidence>
<dbReference type="GO" id="GO:0051301">
    <property type="term" value="P:cell division"/>
    <property type="evidence" value="ECO:0007669"/>
    <property type="project" value="UniProtKB-UniRule"/>
</dbReference>
<protein>
    <recommendedName>
        <fullName evidence="10 11">Tyrosine recombinase XerC</fullName>
    </recommendedName>
</protein>
<evidence type="ECO:0000256" key="5">
    <source>
        <dbReference type="ARBA" id="ARBA00022829"/>
    </source>
</evidence>
<evidence type="ECO:0000256" key="7">
    <source>
        <dbReference type="ARBA" id="ARBA00023125"/>
    </source>
</evidence>
<evidence type="ECO:0000256" key="8">
    <source>
        <dbReference type="ARBA" id="ARBA00023172"/>
    </source>
</evidence>
<reference evidence="15" key="1">
    <citation type="submission" date="2018-05" db="EMBL/GenBank/DDBJ databases">
        <authorList>
            <person name="Li Y."/>
        </authorList>
    </citation>
    <scope>NUCLEOTIDE SEQUENCE [LARGE SCALE GENOMIC DNA]</scope>
    <source>
        <strain evidence="15">3d-2-2</strain>
    </source>
</reference>
<dbReference type="InterPro" id="IPR013762">
    <property type="entry name" value="Integrase-like_cat_sf"/>
</dbReference>
<keyword evidence="6 10" id="KW-0229">DNA integration</keyword>
<dbReference type="PROSITE" id="PS51898">
    <property type="entry name" value="TYR_RECOMBINASE"/>
    <property type="match status" value="1"/>
</dbReference>
<evidence type="ECO:0000256" key="11">
    <source>
        <dbReference type="NCBIfam" id="TIGR02224"/>
    </source>
</evidence>
<dbReference type="PROSITE" id="PS51900">
    <property type="entry name" value="CB"/>
    <property type="match status" value="1"/>
</dbReference>
<feature type="active site" evidence="10">
    <location>
        <position position="304"/>
    </location>
</feature>
<dbReference type="CDD" id="cd00798">
    <property type="entry name" value="INT_XerDC_C"/>
    <property type="match status" value="1"/>
</dbReference>
<keyword evidence="15" id="KW-1185">Reference proteome</keyword>
<dbReference type="GO" id="GO:0009037">
    <property type="term" value="F:tyrosine-based site-specific recombinase activity"/>
    <property type="evidence" value="ECO:0007669"/>
    <property type="project" value="UniProtKB-UniRule"/>
</dbReference>
<name>A0A2V1JXF6_9BURK</name>
<dbReference type="AlphaFoldDB" id="A0A2V1JXF6"/>
<sequence length="339" mass="37794">MGHDSDGPAPNAPLPSPMAGWLQHLQTERRYSPHTLSNYRRDLCALLRQAEHRPLDQISQGHIRQYLARLHGQGLSPASLARTLAAWRGFFQWWGPQASLPANPALGVRAPKAPKALPKALSVDYAIHLLDQVAPDATQAAVALQHGQEAQTILRDQAMFELLYSSGLRISELVALDCRHHQSQTYASRSWLQLDEREVIVLGKGGKRRNVPVGQAAAQALERWLQARPAWVPAQTDEDTQAALFLGLRGARITPRVVQLQLAKRAQAAGLPTHVHPHVLRHSFASHLLQSSQDLRAVQELLGHVNISTTQIYTRLDYQHLAKVYDQAHPRAQRQDKDK</sequence>
<dbReference type="Gene3D" id="1.10.443.10">
    <property type="entry name" value="Intergrase catalytic core"/>
    <property type="match status" value="1"/>
</dbReference>
<dbReference type="InterPro" id="IPR011010">
    <property type="entry name" value="DNA_brk_join_enz"/>
</dbReference>
<dbReference type="Gene3D" id="1.10.150.130">
    <property type="match status" value="1"/>
</dbReference>
<evidence type="ECO:0000256" key="6">
    <source>
        <dbReference type="ARBA" id="ARBA00022908"/>
    </source>
</evidence>
<evidence type="ECO:0000256" key="3">
    <source>
        <dbReference type="ARBA" id="ARBA00022490"/>
    </source>
</evidence>
<dbReference type="InterPro" id="IPR002104">
    <property type="entry name" value="Integrase_catalytic"/>
</dbReference>